<dbReference type="Proteomes" id="UP001152798">
    <property type="component" value="Chromosome 3"/>
</dbReference>
<dbReference type="AlphaFoldDB" id="A0A9P0H749"/>
<evidence type="ECO:0000313" key="2">
    <source>
        <dbReference type="Proteomes" id="UP001152798"/>
    </source>
</evidence>
<protein>
    <submittedName>
        <fullName evidence="1">Uncharacterized protein</fullName>
    </submittedName>
</protein>
<name>A0A9P0H749_NEZVI</name>
<proteinExistence type="predicted"/>
<gene>
    <name evidence="1" type="ORF">NEZAVI_LOCUS6757</name>
</gene>
<accession>A0A9P0H749</accession>
<keyword evidence="2" id="KW-1185">Reference proteome</keyword>
<organism evidence="1 2">
    <name type="scientific">Nezara viridula</name>
    <name type="common">Southern green stink bug</name>
    <name type="synonym">Cimex viridulus</name>
    <dbReference type="NCBI Taxonomy" id="85310"/>
    <lineage>
        <taxon>Eukaryota</taxon>
        <taxon>Metazoa</taxon>
        <taxon>Ecdysozoa</taxon>
        <taxon>Arthropoda</taxon>
        <taxon>Hexapoda</taxon>
        <taxon>Insecta</taxon>
        <taxon>Pterygota</taxon>
        <taxon>Neoptera</taxon>
        <taxon>Paraneoptera</taxon>
        <taxon>Hemiptera</taxon>
        <taxon>Heteroptera</taxon>
        <taxon>Panheteroptera</taxon>
        <taxon>Pentatomomorpha</taxon>
        <taxon>Pentatomoidea</taxon>
        <taxon>Pentatomidae</taxon>
        <taxon>Pentatominae</taxon>
        <taxon>Nezara</taxon>
    </lineage>
</organism>
<reference evidence="1" key="1">
    <citation type="submission" date="2022-01" db="EMBL/GenBank/DDBJ databases">
        <authorList>
            <person name="King R."/>
        </authorList>
    </citation>
    <scope>NUCLEOTIDE SEQUENCE</scope>
</reference>
<dbReference type="EMBL" id="OV725079">
    <property type="protein sequence ID" value="CAH1396748.1"/>
    <property type="molecule type" value="Genomic_DNA"/>
</dbReference>
<evidence type="ECO:0000313" key="1">
    <source>
        <dbReference type="EMBL" id="CAH1396748.1"/>
    </source>
</evidence>
<sequence length="41" mass="4801">MPYPALPSICIYNTFSVCRSYALLTAPQREPIEHKRESCWK</sequence>